<evidence type="ECO:0000256" key="6">
    <source>
        <dbReference type="RuleBase" id="RU000667"/>
    </source>
</evidence>
<evidence type="ECO:0000313" key="7">
    <source>
        <dbReference type="EMBL" id="MFC5542098.1"/>
    </source>
</evidence>
<protein>
    <recommendedName>
        <fullName evidence="4 5">Small ribosomal subunit protein bS21</fullName>
    </recommendedName>
</protein>
<proteinExistence type="inferred from homology"/>
<dbReference type="PROSITE" id="PS01181">
    <property type="entry name" value="RIBOSOMAL_S21"/>
    <property type="match status" value="1"/>
</dbReference>
<dbReference type="Proteomes" id="UP001595978">
    <property type="component" value="Unassembled WGS sequence"/>
</dbReference>
<dbReference type="Pfam" id="PF01165">
    <property type="entry name" value="Ribosomal_S21"/>
    <property type="match status" value="1"/>
</dbReference>
<organism evidence="7 8">
    <name type="scientific">Ureibacillus suwonensis</name>
    <dbReference type="NCBI Taxonomy" id="313007"/>
    <lineage>
        <taxon>Bacteria</taxon>
        <taxon>Bacillati</taxon>
        <taxon>Bacillota</taxon>
        <taxon>Bacilli</taxon>
        <taxon>Bacillales</taxon>
        <taxon>Caryophanaceae</taxon>
        <taxon>Ureibacillus</taxon>
    </lineage>
</organism>
<keyword evidence="3 5" id="KW-0687">Ribonucleoprotein</keyword>
<dbReference type="InterPro" id="IPR001911">
    <property type="entry name" value="Ribosomal_bS21"/>
</dbReference>
<evidence type="ECO:0000256" key="1">
    <source>
        <dbReference type="ARBA" id="ARBA00006640"/>
    </source>
</evidence>
<dbReference type="Gene3D" id="1.20.5.1150">
    <property type="entry name" value="Ribosomal protein S8"/>
    <property type="match status" value="1"/>
</dbReference>
<evidence type="ECO:0000313" key="8">
    <source>
        <dbReference type="Proteomes" id="UP001595978"/>
    </source>
</evidence>
<dbReference type="RefSeq" id="WP_342469198.1">
    <property type="nucleotide sequence ID" value="NZ_JBHSNQ010000081.1"/>
</dbReference>
<evidence type="ECO:0000256" key="3">
    <source>
        <dbReference type="ARBA" id="ARBA00023274"/>
    </source>
</evidence>
<reference evidence="8" key="1">
    <citation type="journal article" date="2019" name="Int. J. Syst. Evol. Microbiol.">
        <title>The Global Catalogue of Microorganisms (GCM) 10K type strain sequencing project: providing services to taxonomists for standard genome sequencing and annotation.</title>
        <authorList>
            <consortium name="The Broad Institute Genomics Platform"/>
            <consortium name="The Broad Institute Genome Sequencing Center for Infectious Disease"/>
            <person name="Wu L."/>
            <person name="Ma J."/>
        </authorList>
    </citation>
    <scope>NUCLEOTIDE SEQUENCE [LARGE SCALE GENOMIC DNA]</scope>
    <source>
        <strain evidence="8">CCUG 56331</strain>
    </source>
</reference>
<evidence type="ECO:0000256" key="5">
    <source>
        <dbReference type="HAMAP-Rule" id="MF_00358"/>
    </source>
</evidence>
<dbReference type="InterPro" id="IPR038380">
    <property type="entry name" value="Ribosomal_bS21_sf"/>
</dbReference>
<gene>
    <name evidence="5 7" type="primary">rpsU</name>
    <name evidence="7" type="ORF">ACFPOH_10010</name>
</gene>
<keyword evidence="2 5" id="KW-0689">Ribosomal protein</keyword>
<comment type="similarity">
    <text evidence="1 5 6">Belongs to the bacterial ribosomal protein bS21 family.</text>
</comment>
<dbReference type="PANTHER" id="PTHR21109">
    <property type="entry name" value="MITOCHONDRIAL 28S RIBOSOMAL PROTEIN S21"/>
    <property type="match status" value="1"/>
</dbReference>
<name>A0ABW0RCE6_9BACL</name>
<sequence length="58" mass="7067">MTKTVVRKNETLEDALRRFKRNVSKSGTIQEIRKREFYEKPSVRRKKKSEAARKRKWS</sequence>
<accession>A0ABW0RCE6</accession>
<dbReference type="PANTHER" id="PTHR21109:SF22">
    <property type="entry name" value="SMALL RIBOSOMAL SUBUNIT PROTEIN BS21"/>
    <property type="match status" value="1"/>
</dbReference>
<dbReference type="GO" id="GO:0005840">
    <property type="term" value="C:ribosome"/>
    <property type="evidence" value="ECO:0007669"/>
    <property type="project" value="UniProtKB-KW"/>
</dbReference>
<dbReference type="EMBL" id="JBHSNQ010000081">
    <property type="protein sequence ID" value="MFC5542098.1"/>
    <property type="molecule type" value="Genomic_DNA"/>
</dbReference>
<dbReference type="HAMAP" id="MF_00358">
    <property type="entry name" value="Ribosomal_bS21"/>
    <property type="match status" value="1"/>
</dbReference>
<dbReference type="PRINTS" id="PR00976">
    <property type="entry name" value="RIBOSOMALS21"/>
</dbReference>
<comment type="caution">
    <text evidence="7">The sequence shown here is derived from an EMBL/GenBank/DDBJ whole genome shotgun (WGS) entry which is preliminary data.</text>
</comment>
<keyword evidence="8" id="KW-1185">Reference proteome</keyword>
<evidence type="ECO:0000256" key="2">
    <source>
        <dbReference type="ARBA" id="ARBA00022980"/>
    </source>
</evidence>
<evidence type="ECO:0000256" key="4">
    <source>
        <dbReference type="ARBA" id="ARBA00035135"/>
    </source>
</evidence>
<dbReference type="NCBIfam" id="TIGR00030">
    <property type="entry name" value="S21p"/>
    <property type="match status" value="1"/>
</dbReference>
<dbReference type="InterPro" id="IPR018278">
    <property type="entry name" value="Ribosomal_bS21_CS"/>
</dbReference>